<name>A0ABW1PTG3_9FLAO</name>
<accession>A0ABW1PTG3</accession>
<proteinExistence type="predicted"/>
<gene>
    <name evidence="2" type="ORF">ACFPVY_16810</name>
</gene>
<comment type="caution">
    <text evidence="2">The sequence shown here is derived from an EMBL/GenBank/DDBJ whole genome shotgun (WGS) entry which is preliminary data.</text>
</comment>
<reference evidence="3" key="1">
    <citation type="journal article" date="2019" name="Int. J. Syst. Evol. Microbiol.">
        <title>The Global Catalogue of Microorganisms (GCM) 10K type strain sequencing project: providing services to taxonomists for standard genome sequencing and annotation.</title>
        <authorList>
            <consortium name="The Broad Institute Genomics Platform"/>
            <consortium name="The Broad Institute Genome Sequencing Center for Infectious Disease"/>
            <person name="Wu L."/>
            <person name="Ma J."/>
        </authorList>
    </citation>
    <scope>NUCLEOTIDE SEQUENCE [LARGE SCALE GENOMIC DNA]</scope>
    <source>
        <strain evidence="3">CCUG 49679</strain>
    </source>
</reference>
<dbReference type="SUPFAM" id="SSF52266">
    <property type="entry name" value="SGNH hydrolase"/>
    <property type="match status" value="2"/>
</dbReference>
<dbReference type="RefSeq" id="WP_379793327.1">
    <property type="nucleotide sequence ID" value="NZ_JBHSQB010000021.1"/>
</dbReference>
<feature type="chain" id="PRO_5047029345" evidence="1">
    <location>
        <begin position="22"/>
        <end position="504"/>
    </location>
</feature>
<dbReference type="PROSITE" id="PS51257">
    <property type="entry name" value="PROKAR_LIPOPROTEIN"/>
    <property type="match status" value="1"/>
</dbReference>
<evidence type="ECO:0000256" key="1">
    <source>
        <dbReference type="SAM" id="SignalP"/>
    </source>
</evidence>
<dbReference type="InterPro" id="IPR036514">
    <property type="entry name" value="SGNH_hydro_sf"/>
</dbReference>
<protein>
    <submittedName>
        <fullName evidence="2">G-D-S-L family lipolytic protein</fullName>
    </submittedName>
</protein>
<sequence>MIKNFKWLLFASLSIGLVACSDDDTEGEVAEVPISAGTADFSKYVALGDSFAAGFSDNALFKKGQENGYPNLLAQQFMLVGGGEFTVPYMNDNVGGFSAGGNQIPQFPTRLYFNGVGPVNVTGVSSTSISDQLSGSFNNMGVPGAKSFHLTVNGYGAANPYFGRFDSSAGASVIGDAVAQNATFFSLWIGGNDVLSYASSGGIGVNQTGNLNPATYGSNDITDPMVFDNVYNGLVNAMTATGAKGVVANLPYINTLPYFTTVPYNPVPLDEATATQLNTQLLGPIKQILTALGQGDRIATLTAGSTNPLLIRDESLVNYSAQLTGALIGAGVPAAQAGLMGNLYGQARHAKKNGAFVDYILLPTRSIIGTPQAGIPPPFNTIGVTYPLQDGAVLTDAEAQDVETATDAYNITIKNAAEAKGLAFVDTKAIMQQLLNGGIRFGNYHLTATYVTGGTFSLDGIHPSPRGYAYLANQFLKGISVAYGSSIPELNIGNYNVQYGQTIN</sequence>
<evidence type="ECO:0000313" key="3">
    <source>
        <dbReference type="Proteomes" id="UP001596287"/>
    </source>
</evidence>
<keyword evidence="3" id="KW-1185">Reference proteome</keyword>
<dbReference type="Gene3D" id="3.40.50.1110">
    <property type="entry name" value="SGNH hydrolase"/>
    <property type="match status" value="2"/>
</dbReference>
<keyword evidence="1" id="KW-0732">Signal</keyword>
<organism evidence="2 3">
    <name type="scientific">Flavobacterium qiangtangense</name>
    <dbReference type="NCBI Taxonomy" id="1442595"/>
    <lineage>
        <taxon>Bacteria</taxon>
        <taxon>Pseudomonadati</taxon>
        <taxon>Bacteroidota</taxon>
        <taxon>Flavobacteriia</taxon>
        <taxon>Flavobacteriales</taxon>
        <taxon>Flavobacteriaceae</taxon>
        <taxon>Flavobacterium</taxon>
    </lineage>
</organism>
<dbReference type="EMBL" id="JBHSQB010000021">
    <property type="protein sequence ID" value="MFC6098313.1"/>
    <property type="molecule type" value="Genomic_DNA"/>
</dbReference>
<feature type="signal peptide" evidence="1">
    <location>
        <begin position="1"/>
        <end position="21"/>
    </location>
</feature>
<evidence type="ECO:0000313" key="2">
    <source>
        <dbReference type="EMBL" id="MFC6098313.1"/>
    </source>
</evidence>
<dbReference type="Proteomes" id="UP001596287">
    <property type="component" value="Unassembled WGS sequence"/>
</dbReference>